<evidence type="ECO:0000313" key="7">
    <source>
        <dbReference type="EMBL" id="MBB5206742.1"/>
    </source>
</evidence>
<dbReference type="Pfam" id="PF00563">
    <property type="entry name" value="EAL"/>
    <property type="match status" value="1"/>
</dbReference>
<feature type="domain" description="EAL" evidence="4">
    <location>
        <begin position="525"/>
        <end position="778"/>
    </location>
</feature>
<dbReference type="InterPro" id="IPR043128">
    <property type="entry name" value="Rev_trsase/Diguanyl_cyclase"/>
</dbReference>
<organism evidence="7 8">
    <name type="scientific">Chiayiivirga flava</name>
    <dbReference type="NCBI Taxonomy" id="659595"/>
    <lineage>
        <taxon>Bacteria</taxon>
        <taxon>Pseudomonadati</taxon>
        <taxon>Pseudomonadota</taxon>
        <taxon>Gammaproteobacteria</taxon>
        <taxon>Lysobacterales</taxon>
        <taxon>Lysobacteraceae</taxon>
        <taxon>Chiayiivirga</taxon>
    </lineage>
</organism>
<feature type="chain" id="PRO_5030624102" evidence="3">
    <location>
        <begin position="26"/>
        <end position="784"/>
    </location>
</feature>
<feature type="transmembrane region" description="Helical" evidence="2">
    <location>
        <begin position="153"/>
        <end position="173"/>
    </location>
</feature>
<dbReference type="NCBIfam" id="TIGR00254">
    <property type="entry name" value="GGDEF"/>
    <property type="match status" value="1"/>
</dbReference>
<dbReference type="SMART" id="SM00267">
    <property type="entry name" value="GGDEF"/>
    <property type="match status" value="1"/>
</dbReference>
<comment type="cofactor">
    <cofactor evidence="1">
        <name>Mg(2+)</name>
        <dbReference type="ChEBI" id="CHEBI:18420"/>
    </cofactor>
</comment>
<keyword evidence="8" id="KW-1185">Reference proteome</keyword>
<sequence>MALKTFRFRSKIIALLVLLVLGAQAATFAVVQVVTERSVRAELEDRLRAAERIWQRFHEVRGTRVRDSVMLLADDFGFRAAVASGDEPTMLSALANQSVRLNADLGALLRPDGTLQSSLSTAAAEQQQAALAPLLDRARTDGSAVAVVALDDVLYQVALVPVMAPTLVGWVALGSRLNAQYTVVYRDLTGFDVSLARVEGERLRVYASSLDPQSAALLAQQTQLTRDLGALREVRLQSARAFVVTQQVTAAPLPVVAVLQGSLDTAMAPYAALKRRILVLSGLAALLALIVAVLLARSVSRPVGELAEAALRIEHGDYSRLPRMRGKDELARLGSAFARMQEGIAEREAKIVFQATHDALTGLPNRARAVEALESAIRRCQREGGGCAVVMLDLDRFKEINDTLGHAFGDRVLVEAARRLRDATLPGDLVARLGGDEFFVLLDNADPQRVRERAADVLAQLRRPLELPDTRIHLDASLGVALHPQHGADAQTLLRRADIALYEGKQQRSGVALYRDGSDEIHLRRLTLLADLPRAIERNQFDLHFQPKLELEHGRVVHAEALLRWTHPVLGAIGPDEFVPLAEHSGFIHAMTRHVLDRALLHNGLWREQDLDLGIAVNLSAMDLMDVDLVDFIDQALRRHAVPPGRLILELTESALMRDVDYAVRMLHRLRGVGVRLSIDDFGTGYSSLAQLKRLPVDELKIDKSFVMQLSEGSDDAVIVRSTIELGHNMGLSVIAEGVEDDRSLALLRRFNCDMVQGFLFSAPMPGEELLGWHARFVAAPREA</sequence>
<dbReference type="InterPro" id="IPR029150">
    <property type="entry name" value="dCache_3"/>
</dbReference>
<dbReference type="Pfam" id="PF00990">
    <property type="entry name" value="GGDEF"/>
    <property type="match status" value="1"/>
</dbReference>
<keyword evidence="2" id="KW-1133">Transmembrane helix</keyword>
<dbReference type="GO" id="GO:0003824">
    <property type="term" value="F:catalytic activity"/>
    <property type="evidence" value="ECO:0007669"/>
    <property type="project" value="UniProtKB-ARBA"/>
</dbReference>
<dbReference type="InterPro" id="IPR003660">
    <property type="entry name" value="HAMP_dom"/>
</dbReference>
<dbReference type="Pfam" id="PF00672">
    <property type="entry name" value="HAMP"/>
    <property type="match status" value="1"/>
</dbReference>
<evidence type="ECO:0000313" key="8">
    <source>
        <dbReference type="Proteomes" id="UP000521199"/>
    </source>
</evidence>
<proteinExistence type="predicted"/>
<dbReference type="Gene3D" id="3.30.70.270">
    <property type="match status" value="1"/>
</dbReference>
<dbReference type="EMBL" id="JACHHP010000001">
    <property type="protein sequence ID" value="MBB5206742.1"/>
    <property type="molecule type" value="Genomic_DNA"/>
</dbReference>
<dbReference type="PROSITE" id="PS50887">
    <property type="entry name" value="GGDEF"/>
    <property type="match status" value="1"/>
</dbReference>
<dbReference type="Gene3D" id="3.20.20.450">
    <property type="entry name" value="EAL domain"/>
    <property type="match status" value="1"/>
</dbReference>
<dbReference type="SMART" id="SM00052">
    <property type="entry name" value="EAL"/>
    <property type="match status" value="1"/>
</dbReference>
<dbReference type="PANTHER" id="PTHR44757:SF2">
    <property type="entry name" value="BIOFILM ARCHITECTURE MAINTENANCE PROTEIN MBAA"/>
    <property type="match status" value="1"/>
</dbReference>
<evidence type="ECO:0000259" key="5">
    <source>
        <dbReference type="PROSITE" id="PS50885"/>
    </source>
</evidence>
<dbReference type="Gene3D" id="6.10.340.10">
    <property type="match status" value="1"/>
</dbReference>
<dbReference type="InterPro" id="IPR000160">
    <property type="entry name" value="GGDEF_dom"/>
</dbReference>
<dbReference type="SUPFAM" id="SSF141868">
    <property type="entry name" value="EAL domain-like"/>
    <property type="match status" value="1"/>
</dbReference>
<feature type="signal peptide" evidence="3">
    <location>
        <begin position="1"/>
        <end position="25"/>
    </location>
</feature>
<dbReference type="SUPFAM" id="SSF55073">
    <property type="entry name" value="Nucleotide cyclase"/>
    <property type="match status" value="1"/>
</dbReference>
<name>A0A7W8D3F4_9GAMM</name>
<dbReference type="AlphaFoldDB" id="A0A7W8D3F4"/>
<evidence type="ECO:0000256" key="3">
    <source>
        <dbReference type="SAM" id="SignalP"/>
    </source>
</evidence>
<comment type="caution">
    <text evidence="7">The sequence shown here is derived from an EMBL/GenBank/DDBJ whole genome shotgun (WGS) entry which is preliminary data.</text>
</comment>
<dbReference type="SUPFAM" id="SSF158472">
    <property type="entry name" value="HAMP domain-like"/>
    <property type="match status" value="1"/>
</dbReference>
<evidence type="ECO:0000256" key="1">
    <source>
        <dbReference type="ARBA" id="ARBA00001946"/>
    </source>
</evidence>
<evidence type="ECO:0000259" key="6">
    <source>
        <dbReference type="PROSITE" id="PS50887"/>
    </source>
</evidence>
<keyword evidence="2" id="KW-0472">Membrane</keyword>
<dbReference type="InterPro" id="IPR029787">
    <property type="entry name" value="Nucleotide_cyclase"/>
</dbReference>
<evidence type="ECO:0000259" key="4">
    <source>
        <dbReference type="PROSITE" id="PS50883"/>
    </source>
</evidence>
<dbReference type="SMART" id="SM00304">
    <property type="entry name" value="HAMP"/>
    <property type="match status" value="1"/>
</dbReference>
<dbReference type="InterPro" id="IPR001633">
    <property type="entry name" value="EAL_dom"/>
</dbReference>
<dbReference type="GO" id="GO:0016020">
    <property type="term" value="C:membrane"/>
    <property type="evidence" value="ECO:0007669"/>
    <property type="project" value="InterPro"/>
</dbReference>
<dbReference type="InterPro" id="IPR052155">
    <property type="entry name" value="Biofilm_reg_signaling"/>
</dbReference>
<feature type="transmembrane region" description="Helical" evidence="2">
    <location>
        <begin position="277"/>
        <end position="296"/>
    </location>
</feature>
<keyword evidence="3" id="KW-0732">Signal</keyword>
<dbReference type="CDD" id="cd06225">
    <property type="entry name" value="HAMP"/>
    <property type="match status" value="1"/>
</dbReference>
<accession>A0A7W8D3F4</accession>
<protein>
    <submittedName>
        <fullName evidence="7">Diguanylate cyclase (GGDEF)-like protein</fullName>
    </submittedName>
</protein>
<evidence type="ECO:0000256" key="2">
    <source>
        <dbReference type="SAM" id="Phobius"/>
    </source>
</evidence>
<dbReference type="InterPro" id="IPR035919">
    <property type="entry name" value="EAL_sf"/>
</dbReference>
<dbReference type="Proteomes" id="UP000521199">
    <property type="component" value="Unassembled WGS sequence"/>
</dbReference>
<dbReference type="CDD" id="cd01948">
    <property type="entry name" value="EAL"/>
    <property type="match status" value="1"/>
</dbReference>
<dbReference type="CDD" id="cd01949">
    <property type="entry name" value="GGDEF"/>
    <property type="match status" value="1"/>
</dbReference>
<dbReference type="Pfam" id="PF14827">
    <property type="entry name" value="dCache_3"/>
    <property type="match status" value="1"/>
</dbReference>
<gene>
    <name evidence="7" type="ORF">HNQ52_000258</name>
</gene>
<keyword evidence="2" id="KW-0812">Transmembrane</keyword>
<dbReference type="FunFam" id="3.30.70.270:FF:000001">
    <property type="entry name" value="Diguanylate cyclase domain protein"/>
    <property type="match status" value="1"/>
</dbReference>
<dbReference type="GO" id="GO:0007165">
    <property type="term" value="P:signal transduction"/>
    <property type="evidence" value="ECO:0007669"/>
    <property type="project" value="InterPro"/>
</dbReference>
<dbReference type="PROSITE" id="PS50885">
    <property type="entry name" value="HAMP"/>
    <property type="match status" value="1"/>
</dbReference>
<feature type="domain" description="HAMP" evidence="5">
    <location>
        <begin position="297"/>
        <end position="349"/>
    </location>
</feature>
<dbReference type="PROSITE" id="PS50883">
    <property type="entry name" value="EAL"/>
    <property type="match status" value="1"/>
</dbReference>
<dbReference type="PANTHER" id="PTHR44757">
    <property type="entry name" value="DIGUANYLATE CYCLASE DGCP"/>
    <property type="match status" value="1"/>
</dbReference>
<feature type="domain" description="GGDEF" evidence="6">
    <location>
        <begin position="385"/>
        <end position="516"/>
    </location>
</feature>
<reference evidence="7 8" key="1">
    <citation type="submission" date="2020-08" db="EMBL/GenBank/DDBJ databases">
        <title>Genomic Encyclopedia of Type Strains, Phase IV (KMG-IV): sequencing the most valuable type-strain genomes for metagenomic binning, comparative biology and taxonomic classification.</title>
        <authorList>
            <person name="Goeker M."/>
        </authorList>
    </citation>
    <scope>NUCLEOTIDE SEQUENCE [LARGE SCALE GENOMIC DNA]</scope>
    <source>
        <strain evidence="7 8">DSM 24163</strain>
    </source>
</reference>